<dbReference type="PANTHER" id="PTHR48078">
    <property type="entry name" value="THREONINE DEHYDRATASE, MITOCHONDRIAL-RELATED"/>
    <property type="match status" value="1"/>
</dbReference>
<name>A0ABS9TSD3_9PSEU</name>
<dbReference type="EMBL" id="JAKXMK010000040">
    <property type="protein sequence ID" value="MCH6171141.1"/>
    <property type="molecule type" value="Genomic_DNA"/>
</dbReference>
<organism evidence="5 6">
    <name type="scientific">Pseudonocardia alaniniphila</name>
    <dbReference type="NCBI Taxonomy" id="75291"/>
    <lineage>
        <taxon>Bacteria</taxon>
        <taxon>Bacillati</taxon>
        <taxon>Actinomycetota</taxon>
        <taxon>Actinomycetes</taxon>
        <taxon>Pseudonocardiales</taxon>
        <taxon>Pseudonocardiaceae</taxon>
        <taxon>Pseudonocardia</taxon>
    </lineage>
</organism>
<comment type="caution">
    <text evidence="5">The sequence shown here is derived from an EMBL/GenBank/DDBJ whole genome shotgun (WGS) entry which is preliminary data.</text>
</comment>
<dbReference type="CDD" id="cd01562">
    <property type="entry name" value="Thr-dehyd"/>
    <property type="match status" value="1"/>
</dbReference>
<evidence type="ECO:0000313" key="6">
    <source>
        <dbReference type="Proteomes" id="UP001299970"/>
    </source>
</evidence>
<feature type="domain" description="Tryptophan synthase beta chain-like PALP" evidence="4">
    <location>
        <begin position="17"/>
        <end position="305"/>
    </location>
</feature>
<evidence type="ECO:0000313" key="5">
    <source>
        <dbReference type="EMBL" id="MCH6171141.1"/>
    </source>
</evidence>
<dbReference type="NCBIfam" id="NF005292">
    <property type="entry name" value="PRK06815.1"/>
    <property type="match status" value="1"/>
</dbReference>
<protein>
    <submittedName>
        <fullName evidence="5">Threonine/serine dehydratase</fullName>
    </submittedName>
</protein>
<dbReference type="InterPro" id="IPR050147">
    <property type="entry name" value="Ser/Thr_Dehydratase"/>
</dbReference>
<evidence type="ECO:0000256" key="1">
    <source>
        <dbReference type="ARBA" id="ARBA00001933"/>
    </source>
</evidence>
<dbReference type="InterPro" id="IPR001926">
    <property type="entry name" value="TrpB-like_PALP"/>
</dbReference>
<evidence type="ECO:0000259" key="4">
    <source>
        <dbReference type="Pfam" id="PF00291"/>
    </source>
</evidence>
<dbReference type="PANTHER" id="PTHR48078:SF6">
    <property type="entry name" value="L-THREONINE DEHYDRATASE CATABOLIC TDCB"/>
    <property type="match status" value="1"/>
</dbReference>
<dbReference type="InterPro" id="IPR036052">
    <property type="entry name" value="TrpB-like_PALP_sf"/>
</dbReference>
<comment type="cofactor">
    <cofactor evidence="1">
        <name>pyridoxal 5'-phosphate</name>
        <dbReference type="ChEBI" id="CHEBI:597326"/>
    </cofactor>
</comment>
<gene>
    <name evidence="5" type="ORF">MMF94_36030</name>
</gene>
<reference evidence="5 6" key="1">
    <citation type="submission" date="2022-03" db="EMBL/GenBank/DDBJ databases">
        <title>Pseudonocardia alaer sp. nov., a novel actinomycete isolated from reed forest soil.</title>
        <authorList>
            <person name="Wang L."/>
        </authorList>
    </citation>
    <scope>NUCLEOTIDE SEQUENCE [LARGE SCALE GENOMIC DNA]</scope>
    <source>
        <strain evidence="5 6">Y-16303</strain>
    </source>
</reference>
<evidence type="ECO:0000256" key="2">
    <source>
        <dbReference type="ARBA" id="ARBA00022898"/>
    </source>
</evidence>
<proteinExistence type="predicted"/>
<keyword evidence="6" id="KW-1185">Reference proteome</keyword>
<evidence type="ECO:0000256" key="3">
    <source>
        <dbReference type="ARBA" id="ARBA00023239"/>
    </source>
</evidence>
<keyword evidence="3" id="KW-0456">Lyase</keyword>
<dbReference type="RefSeq" id="WP_241041948.1">
    <property type="nucleotide sequence ID" value="NZ_BAAAJF010000041.1"/>
</dbReference>
<accession>A0ABS9TSD3</accession>
<dbReference type="Gene3D" id="3.40.50.1100">
    <property type="match status" value="2"/>
</dbReference>
<dbReference type="Pfam" id="PF00291">
    <property type="entry name" value="PALP"/>
    <property type="match status" value="1"/>
</dbReference>
<keyword evidence="2" id="KW-0663">Pyridoxal phosphate</keyword>
<dbReference type="SUPFAM" id="SSF53686">
    <property type="entry name" value="Tryptophan synthase beta subunit-like PLP-dependent enzymes"/>
    <property type="match status" value="1"/>
</dbReference>
<dbReference type="Proteomes" id="UP001299970">
    <property type="component" value="Unassembled WGS sequence"/>
</dbReference>
<sequence>MVTLFERIMDAHQGIRPDVPVTPLEHSKLLSREAGCDVWLKAEHLMPTGSFKVRGSANKIRTLGADAKRSGVITASTGNHGLGVARAGALSGVDVTVYVSNTAARSKMAAIEALGAKLVVMEGSPLDSEIEARRQSELQGKPYVAPYNDLDTMAGQGTVGVELAEQAPDLDAVFMCVGGGGLIGGTGTALKALSPATRVVGVWPKASTCMLDSLNAGRIIETPEYDTLSDGSAGAVEPGSVTFPVCQEVIDDTLTVSEAEIARGMRIVAESERWMIEGSAGVAVAGLLQKASQYRGKKVAVVLCGRNIGLDMFLAAMERARN</sequence>